<feature type="transmembrane region" description="Helical" evidence="6">
    <location>
        <begin position="231"/>
        <end position="249"/>
    </location>
</feature>
<evidence type="ECO:0000259" key="7">
    <source>
        <dbReference type="Pfam" id="PF00892"/>
    </source>
</evidence>
<dbReference type="Gene3D" id="1.10.3730.20">
    <property type="match status" value="1"/>
</dbReference>
<evidence type="ECO:0000256" key="2">
    <source>
        <dbReference type="ARBA" id="ARBA00007362"/>
    </source>
</evidence>
<feature type="domain" description="EamA" evidence="7">
    <location>
        <begin position="165"/>
        <end position="302"/>
    </location>
</feature>
<dbReference type="EMBL" id="JAAVJI010000007">
    <property type="protein sequence ID" value="NJP01922.1"/>
    <property type="molecule type" value="Genomic_DNA"/>
</dbReference>
<comment type="caution">
    <text evidence="8">The sequence shown here is derived from an EMBL/GenBank/DDBJ whole genome shotgun (WGS) entry which is preliminary data.</text>
</comment>
<feature type="domain" description="EamA" evidence="7">
    <location>
        <begin position="17"/>
        <end position="149"/>
    </location>
</feature>
<name>A0ABX0YG98_9PSED</name>
<dbReference type="Pfam" id="PF00892">
    <property type="entry name" value="EamA"/>
    <property type="match status" value="2"/>
</dbReference>
<feature type="transmembrane region" description="Helical" evidence="6">
    <location>
        <begin position="20"/>
        <end position="38"/>
    </location>
</feature>
<organism evidence="8 9">
    <name type="scientific">Pseudomonas quercus</name>
    <dbReference type="NCBI Taxonomy" id="2722792"/>
    <lineage>
        <taxon>Bacteria</taxon>
        <taxon>Pseudomonadati</taxon>
        <taxon>Pseudomonadota</taxon>
        <taxon>Gammaproteobacteria</taxon>
        <taxon>Pseudomonadales</taxon>
        <taxon>Pseudomonadaceae</taxon>
        <taxon>Pseudomonas</taxon>
    </lineage>
</organism>
<feature type="transmembrane region" description="Helical" evidence="6">
    <location>
        <begin position="105"/>
        <end position="126"/>
    </location>
</feature>
<keyword evidence="3 6" id="KW-0812">Transmembrane</keyword>
<reference evidence="8 9" key="1">
    <citation type="submission" date="2020-03" db="EMBL/GenBank/DDBJ databases">
        <authorList>
            <person name="Wang L."/>
            <person name="He N."/>
            <person name="Li Y."/>
            <person name="Fang Y."/>
            <person name="Zhang F."/>
        </authorList>
    </citation>
    <scope>NUCLEOTIDE SEQUENCE [LARGE SCALE GENOMIC DNA]</scope>
    <source>
        <strain evidence="9">hsmgli-8</strain>
    </source>
</reference>
<feature type="transmembrane region" description="Helical" evidence="6">
    <location>
        <begin position="44"/>
        <end position="65"/>
    </location>
</feature>
<dbReference type="Proteomes" id="UP000746535">
    <property type="component" value="Unassembled WGS sequence"/>
</dbReference>
<feature type="transmembrane region" description="Helical" evidence="6">
    <location>
        <begin position="286"/>
        <end position="303"/>
    </location>
</feature>
<evidence type="ECO:0000313" key="8">
    <source>
        <dbReference type="EMBL" id="NJP01922.1"/>
    </source>
</evidence>
<evidence type="ECO:0000256" key="1">
    <source>
        <dbReference type="ARBA" id="ARBA00004141"/>
    </source>
</evidence>
<dbReference type="InterPro" id="IPR000620">
    <property type="entry name" value="EamA_dom"/>
</dbReference>
<feature type="transmembrane region" description="Helical" evidence="6">
    <location>
        <begin position="77"/>
        <end position="99"/>
    </location>
</feature>
<feature type="transmembrane region" description="Helical" evidence="6">
    <location>
        <begin position="261"/>
        <end position="280"/>
    </location>
</feature>
<dbReference type="PANTHER" id="PTHR32322:SF2">
    <property type="entry name" value="EAMA DOMAIN-CONTAINING PROTEIN"/>
    <property type="match status" value="1"/>
</dbReference>
<feature type="transmembrane region" description="Helical" evidence="6">
    <location>
        <begin position="164"/>
        <end position="184"/>
    </location>
</feature>
<sequence>MTQDSTLGRPLADSSTYLKLSLVAMIWGGTFVAGRYISGETPPLLSASLRFLLAGGVLGLYLLISGQGFVRLTRPQLFKLIGLGFCGIFAYNLCFFYGLHYISASRASLIVALNPAVMAIVSYLLYREHLSLSKVGGIVLCVVGAGVVLLTRLSGSLAGVEGSWVGDLLIFGCVLSWVAFSIFGKATVKEIGALHTVTYSIMAGAAMLTVTAVGMGQFQLAAIQALPLSEMLSLVYLGVMGSAIAYIWYYNGIQKIGATRAGVFIALNPLTAVLLGGLLLGEVLSGYTFIGGALIIVGIVVCNRPVKVRSATPAAIVRPA</sequence>
<dbReference type="SUPFAM" id="SSF103481">
    <property type="entry name" value="Multidrug resistance efflux transporter EmrE"/>
    <property type="match status" value="2"/>
</dbReference>
<proteinExistence type="inferred from homology"/>
<gene>
    <name evidence="8" type="ORF">HBH25_13805</name>
</gene>
<feature type="transmembrane region" description="Helical" evidence="6">
    <location>
        <begin position="196"/>
        <end position="219"/>
    </location>
</feature>
<evidence type="ECO:0000256" key="6">
    <source>
        <dbReference type="SAM" id="Phobius"/>
    </source>
</evidence>
<evidence type="ECO:0000256" key="5">
    <source>
        <dbReference type="ARBA" id="ARBA00023136"/>
    </source>
</evidence>
<evidence type="ECO:0000256" key="4">
    <source>
        <dbReference type="ARBA" id="ARBA00022989"/>
    </source>
</evidence>
<keyword evidence="9" id="KW-1185">Reference proteome</keyword>
<keyword evidence="5 6" id="KW-0472">Membrane</keyword>
<protein>
    <submittedName>
        <fullName evidence="8">DMT family transporter</fullName>
    </submittedName>
</protein>
<dbReference type="RefSeq" id="WP_168084489.1">
    <property type="nucleotide sequence ID" value="NZ_JAAVJI010000007.1"/>
</dbReference>
<keyword evidence="4 6" id="KW-1133">Transmembrane helix</keyword>
<dbReference type="InterPro" id="IPR050638">
    <property type="entry name" value="AA-Vitamin_Transporters"/>
</dbReference>
<comment type="subcellular location">
    <subcellularLocation>
        <location evidence="1">Membrane</location>
        <topology evidence="1">Multi-pass membrane protein</topology>
    </subcellularLocation>
</comment>
<comment type="similarity">
    <text evidence="2">Belongs to the EamA transporter family.</text>
</comment>
<dbReference type="InterPro" id="IPR037185">
    <property type="entry name" value="EmrE-like"/>
</dbReference>
<dbReference type="PANTHER" id="PTHR32322">
    <property type="entry name" value="INNER MEMBRANE TRANSPORTER"/>
    <property type="match status" value="1"/>
</dbReference>
<evidence type="ECO:0000256" key="3">
    <source>
        <dbReference type="ARBA" id="ARBA00022692"/>
    </source>
</evidence>
<evidence type="ECO:0000313" key="9">
    <source>
        <dbReference type="Proteomes" id="UP000746535"/>
    </source>
</evidence>
<feature type="transmembrane region" description="Helical" evidence="6">
    <location>
        <begin position="138"/>
        <end position="158"/>
    </location>
</feature>
<accession>A0ABX0YG98</accession>